<keyword evidence="11" id="KW-0560">Oxidoreductase</keyword>
<dbReference type="Proteomes" id="UP000243876">
    <property type="component" value="Unassembled WGS sequence"/>
</dbReference>
<dbReference type="GO" id="GO:0050660">
    <property type="term" value="F:flavin adenine dinucleotide binding"/>
    <property type="evidence" value="ECO:0007669"/>
    <property type="project" value="TreeGrafter"/>
</dbReference>
<protein>
    <recommendedName>
        <fullName evidence="4">assimilatory sulfite reductase (NADPH)</fullName>
        <ecNumber evidence="4">1.8.1.2</ecNumber>
    </recommendedName>
</protein>
<feature type="domain" description="FAD-binding FR-type" evidence="14">
    <location>
        <begin position="641"/>
        <end position="872"/>
    </location>
</feature>
<dbReference type="InterPro" id="IPR017927">
    <property type="entry name" value="FAD-bd_FR_type"/>
</dbReference>
<evidence type="ECO:0000256" key="7">
    <source>
        <dbReference type="ARBA" id="ARBA00022643"/>
    </source>
</evidence>
<evidence type="ECO:0000256" key="13">
    <source>
        <dbReference type="ARBA" id="ARBA00059320"/>
    </source>
</evidence>
<dbReference type="GO" id="GO:0004783">
    <property type="term" value="F:sulfite reductase (NADPH) activity"/>
    <property type="evidence" value="ECO:0007669"/>
    <property type="project" value="UniProtKB-EC"/>
</dbReference>
<dbReference type="EC" id="1.8.1.2" evidence="4"/>
<keyword evidence="7" id="KW-0288">FMN</keyword>
<keyword evidence="9" id="KW-0521">NADP</keyword>
<dbReference type="InterPro" id="IPR003097">
    <property type="entry name" value="CysJ-like_FAD-binding"/>
</dbReference>
<evidence type="ECO:0000256" key="10">
    <source>
        <dbReference type="ARBA" id="ARBA00022982"/>
    </source>
</evidence>
<evidence type="ECO:0000256" key="9">
    <source>
        <dbReference type="ARBA" id="ARBA00022857"/>
    </source>
</evidence>
<dbReference type="GO" id="GO:0005829">
    <property type="term" value="C:cytosol"/>
    <property type="evidence" value="ECO:0007669"/>
    <property type="project" value="TreeGrafter"/>
</dbReference>
<dbReference type="InterPro" id="IPR017938">
    <property type="entry name" value="Riboflavin_synthase-like_b-brl"/>
</dbReference>
<accession>A0A0D6EHV7</accession>
<dbReference type="GO" id="GO:0010181">
    <property type="term" value="F:FMN binding"/>
    <property type="evidence" value="ECO:0007669"/>
    <property type="project" value="TreeGrafter"/>
</dbReference>
<gene>
    <name evidence="15" type="primary">SPOSA6832_01098</name>
</gene>
<dbReference type="InterPro" id="IPR001709">
    <property type="entry name" value="Flavoprot_Pyr_Nucl_cyt_Rdtase"/>
</dbReference>
<comment type="cofactor">
    <cofactor evidence="1">
        <name>FMN</name>
        <dbReference type="ChEBI" id="CHEBI:58210"/>
    </cofactor>
</comment>
<dbReference type="PANTHER" id="PTHR19384:SF109">
    <property type="entry name" value="SULFITE REDUCTASE [NADPH] FLAVOPROTEIN COMPONENT"/>
    <property type="match status" value="1"/>
</dbReference>
<dbReference type="SUPFAM" id="SSF63380">
    <property type="entry name" value="Riboflavin synthase domain-like"/>
    <property type="match status" value="1"/>
</dbReference>
<dbReference type="CDD" id="cd06207">
    <property type="entry name" value="CyPoR_like"/>
    <property type="match status" value="1"/>
</dbReference>
<dbReference type="SUPFAM" id="SSF53323">
    <property type="entry name" value="Pyruvate-ferredoxin oxidoreductase, PFOR, domain III"/>
    <property type="match status" value="1"/>
</dbReference>
<dbReference type="PANTHER" id="PTHR19384">
    <property type="entry name" value="NITRIC OXIDE SYNTHASE-RELATED"/>
    <property type="match status" value="1"/>
</dbReference>
<dbReference type="SUPFAM" id="SSF52343">
    <property type="entry name" value="Ferredoxin reductase-like, C-terminal NADP-linked domain"/>
    <property type="match status" value="1"/>
</dbReference>
<keyword evidence="16" id="KW-1185">Reference proteome</keyword>
<keyword evidence="10" id="KW-0249">Electron transport</keyword>
<comment type="pathway">
    <text evidence="3">Sulfur metabolism; hydrogen sulfide biosynthesis; hydrogen sulfide from sulfite (NADPH route): step 1/1.</text>
</comment>
<dbReference type="InterPro" id="IPR023173">
    <property type="entry name" value="NADPH_Cyt_P450_Rdtase_alpha"/>
</dbReference>
<dbReference type="Gene3D" id="1.20.990.10">
    <property type="entry name" value="NADPH-cytochrome p450 Reductase, Chain A, domain 3"/>
    <property type="match status" value="1"/>
</dbReference>
<sequence length="1023" mass="109838">MQSVHSLIEQDAAANSAAVFRYDSTPSAPFGASLSSTDGAIFDMQVRPGAGAALVGYVESAAFSSKGTNTDKPVAVLGSTSSFLALVPSLLALPAANKRSTLSLHVSAQTSSIVTDAEGDVTLTQVPDLGALLEGAKQLKEGGWTGAVVLSEKPEEAAFVGTGLAKAVANAGYDLVNVFDGLTAGRQLSSSVAASPAPSSTKSLDETLKAALPFFTYSGSSSASKVLVLPASAYSAAAKAAVAATSNSDVGVLSVRVLKPWNAEALFAAVPKSVKSLYVFTEEGETNGALFEEVLSSVYETASSLKVRSLAVSTSTVPTVQDWAKRIAQLSGASASIQSLLPAQAKLAVFWDYDSTAGQTEKVPAALATAFSAASTGVSAKLEVKYDNFRQGGLQQAALLLEAKVASSEEDHSLSSVVATSAPSLLFLANPAAIFKAYEPISTSAVSSETRIVVSANWTPEEFATKLPYSARKALVELAQGGKGHLFVVDADKVASSQQVRAADVAEIVFWTLYLPTTISAKDLVSLLAQTPTFANWNASKLVEVNGAVRNALQKVDVEASWADEPVDAEGNKSEIPASLPTFLIPTAAGPNPDRAFAEPTATIIGTPAKSWHSAAQRLLFPEAFALEQSFEEKLRPDLPEKNFLITVTENRRLTPNTYDRNVFHLEFSTEGTGLKYAVGEALGIHGWNDTEEVTKFLEWYGLDPEAIVSLPSRLDPSRIEQRTVFQVFQQNLDIFGKPGKSFYETLSKYATNKNEERALRFIACPDGHATFKKMSEMETVTYADILRQFPSAKPTIDDLIREIEEIKPRHYSIASSQNFVGNSVHLLIVTVEWQTPKGSPRFGQCTRYLSGLKPGDKVMASVKPSVMKLPPLDTQPVIMAGLGTGAAPFRAFIQERAWQKAQGKEVGPLLYYFGSRHRGQEYLYGEELEAYFQEGIVTHLGLAFSRDTDKKVYIQHKMNEDAELLAKMLEHGAFYLCGPVWPVPEVTGALIKAFTGAGKSAEEAQAYIEELKEDERYVLEVY</sequence>
<dbReference type="OrthoDB" id="1856718at2759"/>
<dbReference type="InterPro" id="IPR009014">
    <property type="entry name" value="Transketo_C/PFOR_II"/>
</dbReference>
<dbReference type="InterPro" id="IPR001433">
    <property type="entry name" value="OxRdtase_FAD/NAD-bd"/>
</dbReference>
<keyword evidence="5" id="KW-0813">Transport</keyword>
<evidence type="ECO:0000256" key="8">
    <source>
        <dbReference type="ARBA" id="ARBA00022827"/>
    </source>
</evidence>
<dbReference type="PROSITE" id="PS51384">
    <property type="entry name" value="FAD_FR"/>
    <property type="match status" value="1"/>
</dbReference>
<dbReference type="SUPFAM" id="SSF52922">
    <property type="entry name" value="TK C-terminal domain-like"/>
    <property type="match status" value="1"/>
</dbReference>
<dbReference type="Gene3D" id="3.40.920.10">
    <property type="entry name" value="Pyruvate-ferredoxin oxidoreductase, PFOR, domain III"/>
    <property type="match status" value="1"/>
</dbReference>
<evidence type="ECO:0000256" key="2">
    <source>
        <dbReference type="ARBA" id="ARBA00001974"/>
    </source>
</evidence>
<dbReference type="Gene3D" id="3.40.50.80">
    <property type="entry name" value="Nucleotide-binding domain of ferredoxin-NADP reductase (FNR) module"/>
    <property type="match status" value="1"/>
</dbReference>
<comment type="cofactor">
    <cofactor evidence="2">
        <name>FAD</name>
        <dbReference type="ChEBI" id="CHEBI:57692"/>
    </cofactor>
</comment>
<comment type="function">
    <text evidence="13">This enzyme catalyzes the 6-electron reduction of sulfite to sulfide. This is one of several activities required for the biosynthesis of L-cysteine from sulfate.</text>
</comment>
<dbReference type="Gene3D" id="2.40.30.10">
    <property type="entry name" value="Translation factors"/>
    <property type="match status" value="1"/>
</dbReference>
<dbReference type="InterPro" id="IPR002869">
    <property type="entry name" value="Pyrv_flavodox_OxRed_cen"/>
</dbReference>
<evidence type="ECO:0000256" key="11">
    <source>
        <dbReference type="ARBA" id="ARBA00023002"/>
    </source>
</evidence>
<organism evidence="15 16">
    <name type="scientific">Sporidiobolus salmonicolor</name>
    <name type="common">Yeast-like fungus</name>
    <name type="synonym">Sporobolomyces salmonicolor</name>
    <dbReference type="NCBI Taxonomy" id="5005"/>
    <lineage>
        <taxon>Eukaryota</taxon>
        <taxon>Fungi</taxon>
        <taxon>Dikarya</taxon>
        <taxon>Basidiomycota</taxon>
        <taxon>Pucciniomycotina</taxon>
        <taxon>Microbotryomycetes</taxon>
        <taxon>Sporidiobolales</taxon>
        <taxon>Sporidiobolaceae</taxon>
        <taxon>Sporobolomyces</taxon>
    </lineage>
</organism>
<dbReference type="AlphaFoldDB" id="A0A0D6EHV7"/>
<reference evidence="16" key="1">
    <citation type="submission" date="2015-02" db="EMBL/GenBank/DDBJ databases">
        <authorList>
            <person name="Gon?alves P."/>
        </authorList>
    </citation>
    <scope>NUCLEOTIDE SEQUENCE [LARGE SCALE GENOMIC DNA]</scope>
</reference>
<dbReference type="Pfam" id="PF00175">
    <property type="entry name" value="NAD_binding_1"/>
    <property type="match status" value="1"/>
</dbReference>
<evidence type="ECO:0000256" key="12">
    <source>
        <dbReference type="ARBA" id="ARBA00052219"/>
    </source>
</evidence>
<dbReference type="PRINTS" id="PR00371">
    <property type="entry name" value="FPNCR"/>
</dbReference>
<feature type="non-terminal residue" evidence="15">
    <location>
        <position position="1"/>
    </location>
</feature>
<evidence type="ECO:0000256" key="4">
    <source>
        <dbReference type="ARBA" id="ARBA00012604"/>
    </source>
</evidence>
<name>A0A0D6EHV7_SPOSA</name>
<keyword evidence="6" id="KW-0285">Flavoprotein</keyword>
<evidence type="ECO:0000313" key="16">
    <source>
        <dbReference type="Proteomes" id="UP000243876"/>
    </source>
</evidence>
<evidence type="ECO:0000256" key="1">
    <source>
        <dbReference type="ARBA" id="ARBA00001917"/>
    </source>
</evidence>
<evidence type="ECO:0000313" key="15">
    <source>
        <dbReference type="EMBL" id="CEQ39554.1"/>
    </source>
</evidence>
<evidence type="ECO:0000256" key="6">
    <source>
        <dbReference type="ARBA" id="ARBA00022630"/>
    </source>
</evidence>
<dbReference type="InterPro" id="IPR039261">
    <property type="entry name" value="FNR_nucleotide-bd"/>
</dbReference>
<evidence type="ECO:0000259" key="14">
    <source>
        <dbReference type="PROSITE" id="PS51384"/>
    </source>
</evidence>
<dbReference type="Gene3D" id="3.40.50.920">
    <property type="match status" value="1"/>
</dbReference>
<proteinExistence type="predicted"/>
<dbReference type="EMBL" id="CENE01000003">
    <property type="protein sequence ID" value="CEQ39554.1"/>
    <property type="molecule type" value="Genomic_DNA"/>
</dbReference>
<dbReference type="FunFam" id="1.20.990.10:FF:000010">
    <property type="entry name" value="Sulfite reductase [NADPH] flavoprotein component"/>
    <property type="match status" value="1"/>
</dbReference>
<evidence type="ECO:0000256" key="5">
    <source>
        <dbReference type="ARBA" id="ARBA00022448"/>
    </source>
</evidence>
<dbReference type="Pfam" id="PF00667">
    <property type="entry name" value="FAD_binding_1"/>
    <property type="match status" value="1"/>
</dbReference>
<evidence type="ECO:0000256" key="3">
    <source>
        <dbReference type="ARBA" id="ARBA00004774"/>
    </source>
</evidence>
<comment type="catalytic activity">
    <reaction evidence="12">
        <text>hydrogen sulfide + 3 NADP(+) + 3 H2O = sulfite + 3 NADPH + 4 H(+)</text>
        <dbReference type="Rhea" id="RHEA:13801"/>
        <dbReference type="ChEBI" id="CHEBI:15377"/>
        <dbReference type="ChEBI" id="CHEBI:15378"/>
        <dbReference type="ChEBI" id="CHEBI:17359"/>
        <dbReference type="ChEBI" id="CHEBI:29919"/>
        <dbReference type="ChEBI" id="CHEBI:57783"/>
        <dbReference type="ChEBI" id="CHEBI:58349"/>
        <dbReference type="EC" id="1.8.1.2"/>
    </reaction>
</comment>
<keyword evidence="8" id="KW-0274">FAD</keyword>